<dbReference type="PROSITE" id="PS51375">
    <property type="entry name" value="PPR"/>
    <property type="match status" value="3"/>
</dbReference>
<dbReference type="Pfam" id="PF14432">
    <property type="entry name" value="DYW_deaminase"/>
    <property type="match status" value="1"/>
</dbReference>
<dbReference type="Gene3D" id="1.25.40.10">
    <property type="entry name" value="Tetratricopeptide repeat domain"/>
    <property type="match status" value="4"/>
</dbReference>
<name>A0AAV8SQT9_9ROSI</name>
<dbReference type="AlphaFoldDB" id="A0AAV8SQT9"/>
<dbReference type="Pfam" id="PF13041">
    <property type="entry name" value="PPR_2"/>
    <property type="match status" value="1"/>
</dbReference>
<dbReference type="InterPro" id="IPR002885">
    <property type="entry name" value="PPR_rpt"/>
</dbReference>
<feature type="repeat" description="PPR" evidence="3">
    <location>
        <begin position="320"/>
        <end position="354"/>
    </location>
</feature>
<reference evidence="5 6" key="1">
    <citation type="submission" date="2021-09" db="EMBL/GenBank/DDBJ databases">
        <title>Genomic insights and catalytic innovation underlie evolution of tropane alkaloids biosynthesis.</title>
        <authorList>
            <person name="Wang Y.-J."/>
            <person name="Tian T."/>
            <person name="Huang J.-P."/>
            <person name="Huang S.-X."/>
        </authorList>
    </citation>
    <scope>NUCLEOTIDE SEQUENCE [LARGE SCALE GENOMIC DNA]</scope>
    <source>
        <strain evidence="5">KIB-2018</strain>
        <tissue evidence="5">Leaf</tissue>
    </source>
</reference>
<feature type="repeat" description="PPR" evidence="3">
    <location>
        <begin position="187"/>
        <end position="221"/>
    </location>
</feature>
<comment type="caution">
    <text evidence="5">The sequence shown here is derived from an EMBL/GenBank/DDBJ whole genome shotgun (WGS) entry which is preliminary data.</text>
</comment>
<dbReference type="Proteomes" id="UP001159364">
    <property type="component" value="Linkage Group LG09"/>
</dbReference>
<dbReference type="PANTHER" id="PTHR47926">
    <property type="entry name" value="PENTATRICOPEPTIDE REPEAT-CONTAINING PROTEIN"/>
    <property type="match status" value="1"/>
</dbReference>
<dbReference type="GO" id="GO:0003723">
    <property type="term" value="F:RNA binding"/>
    <property type="evidence" value="ECO:0007669"/>
    <property type="project" value="InterPro"/>
</dbReference>
<dbReference type="NCBIfam" id="TIGR00756">
    <property type="entry name" value="PPR"/>
    <property type="match status" value="4"/>
</dbReference>
<dbReference type="InterPro" id="IPR011990">
    <property type="entry name" value="TPR-like_helical_dom_sf"/>
</dbReference>
<dbReference type="FunFam" id="1.25.40.10:FF:000184">
    <property type="entry name" value="Pentatricopeptide repeat-containing protein, chloroplastic"/>
    <property type="match status" value="1"/>
</dbReference>
<proteinExistence type="inferred from homology"/>
<dbReference type="InterPro" id="IPR046960">
    <property type="entry name" value="PPR_At4g14850-like_plant"/>
</dbReference>
<dbReference type="InterPro" id="IPR032867">
    <property type="entry name" value="DYW_dom"/>
</dbReference>
<dbReference type="EMBL" id="JAIWQS010000009">
    <property type="protein sequence ID" value="KAJ8754338.1"/>
    <property type="molecule type" value="Genomic_DNA"/>
</dbReference>
<evidence type="ECO:0000313" key="6">
    <source>
        <dbReference type="Proteomes" id="UP001159364"/>
    </source>
</evidence>
<evidence type="ECO:0000313" key="5">
    <source>
        <dbReference type="EMBL" id="KAJ8754338.1"/>
    </source>
</evidence>
<sequence length="627" mass="71583">MATLQKCGSLDRLCYDVGGRMIGTSVLHQPYILSPPEGQPQTTELNLSLKLKEQECLLLLRRCKNMEELKQAHAQVLKWGFHQSPYCASNLLTVCALSNWGSMDYARNIFRQIYEPGTYEFNTMFRGYVRDFKMESALFLYCEMSERGIEPNKFTYPVLLKACARLSALEEGMQLHAHGIKLGFEDDLFVQNSLINMYGKCGKIEASSAVFEHMDQRDIASWSGITAAHNSLGMWRECLNLYMDMASEGLCRAEESTFVTALSACSHLGALDYGRIVHGSLLRNISELNVIVQTSLIDMYIKCDCIDKGICLFERMVEKNQLSYGVMISGLAMHGRNREALRVFSELLEEGLEVDDVIYVGVLSACSHAGLVDEGHHYFSRMKFEHGIEPTIQHYGCMVDLMGRAGRLTEALDLIRSMPIEPNDVIWRTLVSACKVHQNLEIGEIAAKSLKQLNSDNPSDYVILSNMYAEAGKWENVARIRTEWHYKTSTQTPGFSLVEVKRKVYKFVSQDMSHANFQDIYEMIHQMEWQLKFEGYSPDTSQVLVNVDEEEKKQILKAHSQKLAIAFALIKTSQGAPIRISRNLRMCNDCHTYTKFISVIYQREITVRERNLFHHFKDGACSCRDYW</sequence>
<dbReference type="PANTHER" id="PTHR47926:SF400">
    <property type="entry name" value="PENTACOTRIPEPTIDE-REPEAT REGION OF PRORP DOMAIN-CONTAINING PROTEIN"/>
    <property type="match status" value="1"/>
</dbReference>
<organism evidence="5 6">
    <name type="scientific">Erythroxylum novogranatense</name>
    <dbReference type="NCBI Taxonomy" id="1862640"/>
    <lineage>
        <taxon>Eukaryota</taxon>
        <taxon>Viridiplantae</taxon>
        <taxon>Streptophyta</taxon>
        <taxon>Embryophyta</taxon>
        <taxon>Tracheophyta</taxon>
        <taxon>Spermatophyta</taxon>
        <taxon>Magnoliopsida</taxon>
        <taxon>eudicotyledons</taxon>
        <taxon>Gunneridae</taxon>
        <taxon>Pentapetalae</taxon>
        <taxon>rosids</taxon>
        <taxon>fabids</taxon>
        <taxon>Malpighiales</taxon>
        <taxon>Erythroxylaceae</taxon>
        <taxon>Erythroxylum</taxon>
    </lineage>
</organism>
<gene>
    <name evidence="5" type="ORF">K2173_002789</name>
</gene>
<feature type="repeat" description="PPR" evidence="3">
    <location>
        <begin position="117"/>
        <end position="151"/>
    </location>
</feature>
<accession>A0AAV8SQT9</accession>
<dbReference type="InterPro" id="IPR046848">
    <property type="entry name" value="E_motif"/>
</dbReference>
<evidence type="ECO:0000259" key="4">
    <source>
        <dbReference type="Pfam" id="PF14432"/>
    </source>
</evidence>
<dbReference type="GO" id="GO:0009451">
    <property type="term" value="P:RNA modification"/>
    <property type="evidence" value="ECO:0007669"/>
    <property type="project" value="InterPro"/>
</dbReference>
<comment type="similarity">
    <text evidence="1">Belongs to the PPR family. PCMP-H subfamily.</text>
</comment>
<evidence type="ECO:0000256" key="3">
    <source>
        <dbReference type="PROSITE-ProRule" id="PRU00708"/>
    </source>
</evidence>
<dbReference type="Pfam" id="PF01535">
    <property type="entry name" value="PPR"/>
    <property type="match status" value="5"/>
</dbReference>
<feature type="domain" description="DYW" evidence="4">
    <location>
        <begin position="535"/>
        <end position="627"/>
    </location>
</feature>
<keyword evidence="2" id="KW-0677">Repeat</keyword>
<evidence type="ECO:0000256" key="2">
    <source>
        <dbReference type="ARBA" id="ARBA00022737"/>
    </source>
</evidence>
<keyword evidence="6" id="KW-1185">Reference proteome</keyword>
<dbReference type="GO" id="GO:0008270">
    <property type="term" value="F:zinc ion binding"/>
    <property type="evidence" value="ECO:0007669"/>
    <property type="project" value="InterPro"/>
</dbReference>
<dbReference type="Pfam" id="PF20431">
    <property type="entry name" value="E_motif"/>
    <property type="match status" value="1"/>
</dbReference>
<evidence type="ECO:0000256" key="1">
    <source>
        <dbReference type="ARBA" id="ARBA00006643"/>
    </source>
</evidence>
<protein>
    <recommendedName>
        <fullName evidence="4">DYW domain-containing protein</fullName>
    </recommendedName>
</protein>
<dbReference type="FunFam" id="1.25.40.10:FF:001370">
    <property type="entry name" value="Pentatricopeptide repeat-containing protein"/>
    <property type="match status" value="1"/>
</dbReference>